<proteinExistence type="predicted"/>
<evidence type="ECO:0000313" key="2">
    <source>
        <dbReference type="EMBL" id="CAK9212957.1"/>
    </source>
</evidence>
<keyword evidence="3" id="KW-1185">Reference proteome</keyword>
<dbReference type="PANTHER" id="PTHR33415:SF12">
    <property type="entry name" value="PROTEIN EMBRYO DEFECTIVE 514"/>
    <property type="match status" value="1"/>
</dbReference>
<evidence type="ECO:0000256" key="1">
    <source>
        <dbReference type="SAM" id="MobiDB-lite"/>
    </source>
</evidence>
<gene>
    <name evidence="2" type="ORF">CSSPTR1EN2_LOCUS11496</name>
</gene>
<dbReference type="Proteomes" id="UP001497512">
    <property type="component" value="Chromosome 19"/>
</dbReference>
<sequence>MAVEETAVKKRFRDETFVSEEARALAEQLPVAAADAVDEIPAVAGEEGDVPTVKRVKSDAAAGGEVEADVEQNNGSSKAVDDTQMGEEHTGDVVQGGGADSLQQEEAGKEEEQMPAAELKLGPKLFLSSIELFSYLYDLLHGWVVNTDLNKYEFLVVSELLKEGAPHKLGAGISAIQVRMHPSWKSRCYYLIRSDGSVDDFSYRKCVEKLLPLPKSLFLPNGELDLDKVIPGAKGKNRDKENGSFDGAAKGRGGGRGGWVGRGFQGVRGGRGGRGGHGKGGRWT</sequence>
<name>A0ABP0U5D1_9BRYO</name>
<protein>
    <submittedName>
        <fullName evidence="2">Uncharacterized protein</fullName>
    </submittedName>
</protein>
<organism evidence="2 3">
    <name type="scientific">Sphagnum troendelagicum</name>
    <dbReference type="NCBI Taxonomy" id="128251"/>
    <lineage>
        <taxon>Eukaryota</taxon>
        <taxon>Viridiplantae</taxon>
        <taxon>Streptophyta</taxon>
        <taxon>Embryophyta</taxon>
        <taxon>Bryophyta</taxon>
        <taxon>Sphagnophytina</taxon>
        <taxon>Sphagnopsida</taxon>
        <taxon>Sphagnales</taxon>
        <taxon>Sphagnaceae</taxon>
        <taxon>Sphagnum</taxon>
    </lineage>
</organism>
<feature type="region of interest" description="Disordered" evidence="1">
    <location>
        <begin position="230"/>
        <end position="284"/>
    </location>
</feature>
<feature type="region of interest" description="Disordered" evidence="1">
    <location>
        <begin position="42"/>
        <end position="115"/>
    </location>
</feature>
<dbReference type="Pfam" id="PF11523">
    <property type="entry name" value="DUF3223"/>
    <property type="match status" value="1"/>
</dbReference>
<dbReference type="Gene3D" id="3.10.450.40">
    <property type="match status" value="1"/>
</dbReference>
<dbReference type="EMBL" id="OZ019911">
    <property type="protein sequence ID" value="CAK9212957.1"/>
    <property type="molecule type" value="Genomic_DNA"/>
</dbReference>
<evidence type="ECO:0000313" key="3">
    <source>
        <dbReference type="Proteomes" id="UP001497512"/>
    </source>
</evidence>
<dbReference type="PANTHER" id="PTHR33415">
    <property type="entry name" value="PROTEIN EMBRYO DEFECTIVE 514"/>
    <property type="match status" value="1"/>
</dbReference>
<feature type="compositionally biased region" description="Gly residues" evidence="1">
    <location>
        <begin position="250"/>
        <end position="273"/>
    </location>
</feature>
<accession>A0ABP0U5D1</accession>
<feature type="compositionally biased region" description="Basic residues" evidence="1">
    <location>
        <begin position="274"/>
        <end position="284"/>
    </location>
</feature>
<reference evidence="2" key="1">
    <citation type="submission" date="2024-02" db="EMBL/GenBank/DDBJ databases">
        <authorList>
            <consortium name="ELIXIR-Norway"/>
            <consortium name="Elixir Norway"/>
        </authorList>
    </citation>
    <scope>NUCLEOTIDE SEQUENCE</scope>
</reference>
<dbReference type="InterPro" id="IPR044673">
    <property type="entry name" value="DCL-like"/>
</dbReference>